<reference evidence="2 3" key="1">
    <citation type="journal article" date="2015" name="Genome Biol. Evol.">
        <title>Comparative Genomics of a Bacterivorous Green Alga Reveals Evolutionary Causalities and Consequences of Phago-Mixotrophic Mode of Nutrition.</title>
        <authorList>
            <person name="Burns J.A."/>
            <person name="Paasch A."/>
            <person name="Narechania A."/>
            <person name="Kim E."/>
        </authorList>
    </citation>
    <scope>NUCLEOTIDE SEQUENCE [LARGE SCALE GENOMIC DNA]</scope>
    <source>
        <strain evidence="2 3">PLY_AMNH</strain>
    </source>
</reference>
<sequence length="117" mass="12973">GDKRDTLETSGADSGAEEIPPPPYQEVMARGTEGEEAMVEAASSATEQKREARSSSRGRRNSSKGPQALQSDLNAIEDRGRELKQKKLELRRLMMLLGDQSPDFDAQFIHDTKLRTL</sequence>
<organism evidence="2 3">
    <name type="scientific">Cymbomonas tetramitiformis</name>
    <dbReference type="NCBI Taxonomy" id="36881"/>
    <lineage>
        <taxon>Eukaryota</taxon>
        <taxon>Viridiplantae</taxon>
        <taxon>Chlorophyta</taxon>
        <taxon>Pyramimonadophyceae</taxon>
        <taxon>Pyramimonadales</taxon>
        <taxon>Pyramimonadaceae</taxon>
        <taxon>Cymbomonas</taxon>
    </lineage>
</organism>
<feature type="non-terminal residue" evidence="2">
    <location>
        <position position="1"/>
    </location>
</feature>
<keyword evidence="3" id="KW-1185">Reference proteome</keyword>
<feature type="compositionally biased region" description="Polar residues" evidence="1">
    <location>
        <begin position="64"/>
        <end position="73"/>
    </location>
</feature>
<feature type="region of interest" description="Disordered" evidence="1">
    <location>
        <begin position="1"/>
        <end position="78"/>
    </location>
</feature>
<gene>
    <name evidence="2" type="ORF">CYMTET_30706</name>
</gene>
<evidence type="ECO:0000313" key="3">
    <source>
        <dbReference type="Proteomes" id="UP001190700"/>
    </source>
</evidence>
<protein>
    <submittedName>
        <fullName evidence="2">Uncharacterized protein</fullName>
    </submittedName>
</protein>
<evidence type="ECO:0000256" key="1">
    <source>
        <dbReference type="SAM" id="MobiDB-lite"/>
    </source>
</evidence>
<dbReference type="Proteomes" id="UP001190700">
    <property type="component" value="Unassembled WGS sequence"/>
</dbReference>
<dbReference type="AlphaFoldDB" id="A0AAE0KTN8"/>
<evidence type="ECO:0000313" key="2">
    <source>
        <dbReference type="EMBL" id="KAK3260328.1"/>
    </source>
</evidence>
<proteinExistence type="predicted"/>
<comment type="caution">
    <text evidence="2">The sequence shown here is derived from an EMBL/GenBank/DDBJ whole genome shotgun (WGS) entry which is preliminary data.</text>
</comment>
<dbReference type="EMBL" id="LGRX02017849">
    <property type="protein sequence ID" value="KAK3260328.1"/>
    <property type="molecule type" value="Genomic_DNA"/>
</dbReference>
<accession>A0AAE0KTN8</accession>
<name>A0AAE0KTN8_9CHLO</name>